<keyword evidence="8 11" id="KW-0350">Heme biosynthesis</keyword>
<comment type="cofactor">
    <cofactor evidence="11">
        <name>FAD</name>
        <dbReference type="ChEBI" id="CHEBI:57692"/>
    </cofactor>
    <text evidence="11">Binds 1 FAD per subunit.</text>
</comment>
<evidence type="ECO:0000256" key="2">
    <source>
        <dbReference type="ARBA" id="ARBA00005073"/>
    </source>
</evidence>
<evidence type="ECO:0000256" key="7">
    <source>
        <dbReference type="ARBA" id="ARBA00023002"/>
    </source>
</evidence>
<dbReference type="GO" id="GO:0004729">
    <property type="term" value="F:oxygen-dependent protoporphyrinogen oxidase activity"/>
    <property type="evidence" value="ECO:0007669"/>
    <property type="project" value="UniProtKB-UniRule"/>
</dbReference>
<keyword evidence="9 11" id="KW-0627">Porphyrin biosynthesis</keyword>
<reference evidence="13" key="1">
    <citation type="journal article" date="2020" name="Stud. Mycol.">
        <title>101 Dothideomycetes genomes: a test case for predicting lifestyles and emergence of pathogens.</title>
        <authorList>
            <person name="Haridas S."/>
            <person name="Albert R."/>
            <person name="Binder M."/>
            <person name="Bloem J."/>
            <person name="Labutti K."/>
            <person name="Salamov A."/>
            <person name="Andreopoulos B."/>
            <person name="Baker S."/>
            <person name="Barry K."/>
            <person name="Bills G."/>
            <person name="Bluhm B."/>
            <person name="Cannon C."/>
            <person name="Castanera R."/>
            <person name="Culley D."/>
            <person name="Daum C."/>
            <person name="Ezra D."/>
            <person name="Gonzalez J."/>
            <person name="Henrissat B."/>
            <person name="Kuo A."/>
            <person name="Liang C."/>
            <person name="Lipzen A."/>
            <person name="Lutzoni F."/>
            <person name="Magnuson J."/>
            <person name="Mondo S."/>
            <person name="Nolan M."/>
            <person name="Ohm R."/>
            <person name="Pangilinan J."/>
            <person name="Park H.-J."/>
            <person name="Ramirez L."/>
            <person name="Alfaro M."/>
            <person name="Sun H."/>
            <person name="Tritt A."/>
            <person name="Yoshinaga Y."/>
            <person name="Zwiers L.-H."/>
            <person name="Turgeon B."/>
            <person name="Goodwin S."/>
            <person name="Spatafora J."/>
            <person name="Crous P."/>
            <person name="Grigoriev I."/>
        </authorList>
    </citation>
    <scope>NUCLEOTIDE SEQUENCE</scope>
    <source>
        <strain evidence="13">ATCC 16933</strain>
    </source>
</reference>
<proteinExistence type="inferred from homology"/>
<comment type="catalytic activity">
    <reaction evidence="10 11">
        <text>protoporphyrinogen IX + 3 O2 = protoporphyrin IX + 3 H2O2</text>
        <dbReference type="Rhea" id="RHEA:25576"/>
        <dbReference type="ChEBI" id="CHEBI:15379"/>
        <dbReference type="ChEBI" id="CHEBI:16240"/>
        <dbReference type="ChEBI" id="CHEBI:57306"/>
        <dbReference type="ChEBI" id="CHEBI:57307"/>
        <dbReference type="EC" id="1.3.3.4"/>
    </reaction>
</comment>
<sequence length="596" mass="65294">MQRARHAAVFEAPVVVRAYARPFVVAYRRWPLYVHGRLASTSSSEIQNVAVLGGGITGLTTAYYLTRSYPHAKVTVYEASGRLGGWVRSRRLEIPESDGAQVLFEEGPRTLRPRGNGVAVRGLISQLDLKSEILALPKSAPAAQNRFIYYPDHLVLLPTGATLANSGGTFRTEKLFHDAFPSVLRFAWHMARFTFSWQPPRADDESIGDFITRHVGPGPADHFASAVAHGIWAGDIWQLSMKSLFTRPWALTKRYKNALQAASAMQEGKAGHGPVLREYVGKHLQQGWGDRDFLNELRPASVFYFKGGMETLTKRLEELLRANLKVEIRTGAPVEQISKTEDRSALQVTVKSSESQPQPQSPQAFSRVISTLPALTLSSLCPSPSSSTTSLLPALASIPSATVMTINLYFRTPNLVPPGFGYLLPQTISLEQNPERALGVVFDSFASPGLDDTTRAQHAAFGTKLTVMLGGHWWQGLKGVPNEEEGVDMARGILKRHLGIEEEPAVANARAHRDCIPQYLVGHDDQLVEAGKQLKAEFGNMLRVAGSSYLGVGVADCVLNAWAVVEGLREDDRNGLSEWAGRRDELEVVEGAEGVI</sequence>
<comment type="similarity">
    <text evidence="3 11">Belongs to the protoporphyrinogen/coproporphyrinogen oxidase family. Protoporphyrinogen oxidase subfamily.</text>
</comment>
<name>A0A6A6NV03_9PEZI</name>
<keyword evidence="6 11" id="KW-0274">FAD</keyword>
<evidence type="ECO:0000256" key="8">
    <source>
        <dbReference type="ARBA" id="ARBA00023133"/>
    </source>
</evidence>
<evidence type="ECO:0000256" key="3">
    <source>
        <dbReference type="ARBA" id="ARBA00010551"/>
    </source>
</evidence>
<comment type="function">
    <text evidence="1 11">Catalyzes the 6-electron oxidation of protoporphyrinogen-IX to form protoporphyrin-IX.</text>
</comment>
<dbReference type="SUPFAM" id="SSF51905">
    <property type="entry name" value="FAD/NAD(P)-binding domain"/>
    <property type="match status" value="1"/>
</dbReference>
<dbReference type="PANTHER" id="PTHR42923">
    <property type="entry name" value="PROTOPORPHYRINOGEN OXIDASE"/>
    <property type="match status" value="1"/>
</dbReference>
<feature type="domain" description="Amine oxidase" evidence="12">
    <location>
        <begin position="56"/>
        <end position="564"/>
    </location>
</feature>
<dbReference type="NCBIfam" id="TIGR00562">
    <property type="entry name" value="proto_IX_ox"/>
    <property type="match status" value="1"/>
</dbReference>
<dbReference type="Proteomes" id="UP000799766">
    <property type="component" value="Unassembled WGS sequence"/>
</dbReference>
<evidence type="ECO:0000256" key="6">
    <source>
        <dbReference type="ARBA" id="ARBA00022827"/>
    </source>
</evidence>
<accession>A0A6A6NV03</accession>
<comment type="subcellular location">
    <subcellularLocation>
        <location evidence="11">Mitochondrion inner membrane</location>
    </subcellularLocation>
</comment>
<evidence type="ECO:0000259" key="12">
    <source>
        <dbReference type="Pfam" id="PF01593"/>
    </source>
</evidence>
<dbReference type="UniPathway" id="UPA00251">
    <property type="reaction ID" value="UER00324"/>
</dbReference>
<evidence type="ECO:0000256" key="4">
    <source>
        <dbReference type="ARBA" id="ARBA00012867"/>
    </source>
</evidence>
<comment type="pathway">
    <text evidence="2 11">Porphyrin-containing compound metabolism; protoporphyrin-IX biosynthesis; protoporphyrin-IX from protoporphyrinogen-IX: step 1/1.</text>
</comment>
<keyword evidence="7 11" id="KW-0560">Oxidoreductase</keyword>
<dbReference type="GO" id="GO:0006782">
    <property type="term" value="P:protoporphyrinogen IX biosynthetic process"/>
    <property type="evidence" value="ECO:0007669"/>
    <property type="project" value="UniProtKB-UniRule"/>
</dbReference>
<evidence type="ECO:0000256" key="11">
    <source>
        <dbReference type="RuleBase" id="RU367069"/>
    </source>
</evidence>
<dbReference type="InterPro" id="IPR036188">
    <property type="entry name" value="FAD/NAD-bd_sf"/>
</dbReference>
<evidence type="ECO:0000256" key="1">
    <source>
        <dbReference type="ARBA" id="ARBA00002600"/>
    </source>
</evidence>
<evidence type="ECO:0000313" key="13">
    <source>
        <dbReference type="EMBL" id="KAF2455304.1"/>
    </source>
</evidence>
<evidence type="ECO:0000256" key="9">
    <source>
        <dbReference type="ARBA" id="ARBA00023244"/>
    </source>
</evidence>
<dbReference type="PANTHER" id="PTHR42923:SF3">
    <property type="entry name" value="PROTOPORPHYRINOGEN OXIDASE"/>
    <property type="match status" value="1"/>
</dbReference>
<dbReference type="GO" id="GO:0005743">
    <property type="term" value="C:mitochondrial inner membrane"/>
    <property type="evidence" value="ECO:0007669"/>
    <property type="project" value="UniProtKB-SubCell"/>
</dbReference>
<protein>
    <recommendedName>
        <fullName evidence="4 11">Protoporphyrinogen oxidase</fullName>
        <ecNumber evidence="4 11">1.3.3.4</ecNumber>
    </recommendedName>
</protein>
<dbReference type="SUPFAM" id="SSF54373">
    <property type="entry name" value="FAD-linked reductases, C-terminal domain"/>
    <property type="match status" value="1"/>
</dbReference>
<dbReference type="InterPro" id="IPR050464">
    <property type="entry name" value="Zeta_carotene_desat/Oxidored"/>
</dbReference>
<gene>
    <name evidence="13" type="ORF">BDY21DRAFT_396643</name>
</gene>
<dbReference type="EC" id="1.3.3.4" evidence="4 11"/>
<dbReference type="Pfam" id="PF01593">
    <property type="entry name" value="Amino_oxidase"/>
    <property type="match status" value="1"/>
</dbReference>
<dbReference type="AlphaFoldDB" id="A0A6A6NV03"/>
<dbReference type="InterPro" id="IPR004572">
    <property type="entry name" value="Protoporphyrinogen_oxidase"/>
</dbReference>
<evidence type="ECO:0000313" key="14">
    <source>
        <dbReference type="Proteomes" id="UP000799766"/>
    </source>
</evidence>
<keyword evidence="5 11" id="KW-0285">Flavoprotein</keyword>
<evidence type="ECO:0000256" key="5">
    <source>
        <dbReference type="ARBA" id="ARBA00022630"/>
    </source>
</evidence>
<keyword evidence="14" id="KW-1185">Reference proteome</keyword>
<dbReference type="Gene3D" id="3.50.50.60">
    <property type="entry name" value="FAD/NAD(P)-binding domain"/>
    <property type="match status" value="1"/>
</dbReference>
<dbReference type="OrthoDB" id="438553at2759"/>
<dbReference type="EMBL" id="MU001687">
    <property type="protein sequence ID" value="KAF2455304.1"/>
    <property type="molecule type" value="Genomic_DNA"/>
</dbReference>
<evidence type="ECO:0000256" key="10">
    <source>
        <dbReference type="ARBA" id="ARBA00047554"/>
    </source>
</evidence>
<organism evidence="13 14">
    <name type="scientific">Lineolata rhizophorae</name>
    <dbReference type="NCBI Taxonomy" id="578093"/>
    <lineage>
        <taxon>Eukaryota</taxon>
        <taxon>Fungi</taxon>
        <taxon>Dikarya</taxon>
        <taxon>Ascomycota</taxon>
        <taxon>Pezizomycotina</taxon>
        <taxon>Dothideomycetes</taxon>
        <taxon>Dothideomycetes incertae sedis</taxon>
        <taxon>Lineolatales</taxon>
        <taxon>Lineolataceae</taxon>
        <taxon>Lineolata</taxon>
    </lineage>
</organism>
<dbReference type="InterPro" id="IPR002937">
    <property type="entry name" value="Amino_oxidase"/>
</dbReference>